<evidence type="ECO:0000256" key="2">
    <source>
        <dbReference type="ARBA" id="ARBA00007809"/>
    </source>
</evidence>
<keyword evidence="4 9" id="KW-0762">Sugar transport</keyword>
<evidence type="ECO:0000256" key="5">
    <source>
        <dbReference type="ARBA" id="ARBA00022692"/>
    </source>
</evidence>
<dbReference type="GO" id="GO:0051260">
    <property type="term" value="P:protein homooligomerization"/>
    <property type="evidence" value="ECO:0007669"/>
    <property type="project" value="UniProtKB-ARBA"/>
</dbReference>
<accession>A0A5C7I6K3</accession>
<comment type="function">
    <text evidence="9">Mediates both low-affinity uptake and efflux of sugar across the membrane.</text>
</comment>
<keyword evidence="6" id="KW-0677">Repeat</keyword>
<keyword evidence="5 9" id="KW-0812">Transmembrane</keyword>
<sequence>MATLSFFIGIIGNVVSILLFASPITFWKVIKKKSTENYKGVPYITTLMSTSLWTLYGFMKPGGFLIMTIKTAKLAVILDVGFLGTVFAITLLAMHKLSLRLTFIGIICAGLTIGVYASPLLVMGLVIKTKSVEYMPFSLSFFLFVNAGVWSLYAVLIKDIYIGVPNAIGFVLGSSQLILYAIYKNKSNSTKSTDVMEEEYGSAHPVKQSIEMQTYDHDNDFADDGNKVMNVRNMNRGISLPKSIINQQYSLRKLIRTVSLGPYDVFPNWSDDTISNVKRNIDDDLP</sequence>
<dbReference type="AlphaFoldDB" id="A0A5C7I6K3"/>
<feature type="transmembrane region" description="Helical" evidence="9">
    <location>
        <begin position="101"/>
        <end position="127"/>
    </location>
</feature>
<evidence type="ECO:0000256" key="6">
    <source>
        <dbReference type="ARBA" id="ARBA00022737"/>
    </source>
</evidence>
<dbReference type="GO" id="GO:0051119">
    <property type="term" value="F:sugar transmembrane transporter activity"/>
    <property type="evidence" value="ECO:0007669"/>
    <property type="project" value="InterPro"/>
</dbReference>
<comment type="similarity">
    <text evidence="2 9">Belongs to the SWEET sugar transporter family.</text>
</comment>
<evidence type="ECO:0000256" key="7">
    <source>
        <dbReference type="ARBA" id="ARBA00022989"/>
    </source>
</evidence>
<evidence type="ECO:0000256" key="1">
    <source>
        <dbReference type="ARBA" id="ARBA00004127"/>
    </source>
</evidence>
<dbReference type="Gene3D" id="1.20.1280.290">
    <property type="match status" value="2"/>
</dbReference>
<feature type="transmembrane region" description="Helical" evidence="9">
    <location>
        <begin position="71"/>
        <end position="94"/>
    </location>
</feature>
<evidence type="ECO:0000256" key="3">
    <source>
        <dbReference type="ARBA" id="ARBA00022448"/>
    </source>
</evidence>
<dbReference type="PANTHER" id="PTHR10791:SF142">
    <property type="entry name" value="BIDIRECTIONAL SUGAR TRANSPORTER SWEET16"/>
    <property type="match status" value="1"/>
</dbReference>
<comment type="caution">
    <text evidence="9">Lacks conserved residue(s) required for the propagation of feature annotation.</text>
</comment>
<feature type="transmembrane region" description="Helical" evidence="9">
    <location>
        <begin position="6"/>
        <end position="29"/>
    </location>
</feature>
<reference evidence="11" key="1">
    <citation type="journal article" date="2019" name="Gigascience">
        <title>De novo genome assembly of the endangered Acer yangbiense, a plant species with extremely small populations endemic to Yunnan Province, China.</title>
        <authorList>
            <person name="Yang J."/>
            <person name="Wariss H.M."/>
            <person name="Tao L."/>
            <person name="Zhang R."/>
            <person name="Yun Q."/>
            <person name="Hollingsworth P."/>
            <person name="Dao Z."/>
            <person name="Luo G."/>
            <person name="Guo H."/>
            <person name="Ma Y."/>
            <person name="Sun W."/>
        </authorList>
    </citation>
    <scope>NUCLEOTIDE SEQUENCE [LARGE SCALE GENOMIC DNA]</scope>
    <source>
        <strain evidence="11">cv. Malutang</strain>
    </source>
</reference>
<evidence type="ECO:0000256" key="4">
    <source>
        <dbReference type="ARBA" id="ARBA00022597"/>
    </source>
</evidence>
<dbReference type="Pfam" id="PF03083">
    <property type="entry name" value="MtN3_slv"/>
    <property type="match status" value="2"/>
</dbReference>
<gene>
    <name evidence="10" type="ORF">EZV62_006448</name>
</gene>
<keyword evidence="8 9" id="KW-0472">Membrane</keyword>
<feature type="transmembrane region" description="Helical" evidence="9">
    <location>
        <begin position="41"/>
        <end position="59"/>
    </location>
</feature>
<dbReference type="OrthoDB" id="409725at2759"/>
<dbReference type="GO" id="GO:0012505">
    <property type="term" value="C:endomembrane system"/>
    <property type="evidence" value="ECO:0007669"/>
    <property type="project" value="UniProtKB-SubCell"/>
</dbReference>
<proteinExistence type="inferred from homology"/>
<dbReference type="InterPro" id="IPR047664">
    <property type="entry name" value="SWEET"/>
</dbReference>
<feature type="transmembrane region" description="Helical" evidence="9">
    <location>
        <begin position="164"/>
        <end position="183"/>
    </location>
</feature>
<protein>
    <recommendedName>
        <fullName evidence="9">Bidirectional sugar transporter SWEET</fullName>
    </recommendedName>
</protein>
<organism evidence="10 11">
    <name type="scientific">Acer yangbiense</name>
    <dbReference type="NCBI Taxonomy" id="1000413"/>
    <lineage>
        <taxon>Eukaryota</taxon>
        <taxon>Viridiplantae</taxon>
        <taxon>Streptophyta</taxon>
        <taxon>Embryophyta</taxon>
        <taxon>Tracheophyta</taxon>
        <taxon>Spermatophyta</taxon>
        <taxon>Magnoliopsida</taxon>
        <taxon>eudicotyledons</taxon>
        <taxon>Gunneridae</taxon>
        <taxon>Pentapetalae</taxon>
        <taxon>rosids</taxon>
        <taxon>malvids</taxon>
        <taxon>Sapindales</taxon>
        <taxon>Sapindaceae</taxon>
        <taxon>Hippocastanoideae</taxon>
        <taxon>Acereae</taxon>
        <taxon>Acer</taxon>
    </lineage>
</organism>
<comment type="subcellular location">
    <subcellularLocation>
        <location evidence="1">Endomembrane system</location>
        <topology evidence="1">Multi-pass membrane protein</topology>
    </subcellularLocation>
</comment>
<keyword evidence="3 9" id="KW-0813">Transport</keyword>
<dbReference type="InterPro" id="IPR004316">
    <property type="entry name" value="SWEET_rpt"/>
</dbReference>
<feature type="transmembrane region" description="Helical" evidence="9">
    <location>
        <begin position="139"/>
        <end position="157"/>
    </location>
</feature>
<dbReference type="Proteomes" id="UP000323000">
    <property type="component" value="Chromosome 3"/>
</dbReference>
<evidence type="ECO:0000313" key="11">
    <source>
        <dbReference type="Proteomes" id="UP000323000"/>
    </source>
</evidence>
<dbReference type="FunFam" id="1.20.1280.290:FF:000002">
    <property type="entry name" value="Bidirectional sugar transporter SWEET"/>
    <property type="match status" value="1"/>
</dbReference>
<comment type="caution">
    <text evidence="10">The sequence shown here is derived from an EMBL/GenBank/DDBJ whole genome shotgun (WGS) entry which is preliminary data.</text>
</comment>
<evidence type="ECO:0000256" key="8">
    <source>
        <dbReference type="ARBA" id="ARBA00023136"/>
    </source>
</evidence>
<dbReference type="PANTHER" id="PTHR10791">
    <property type="entry name" value="RAG1-ACTIVATING PROTEIN 1"/>
    <property type="match status" value="1"/>
</dbReference>
<name>A0A5C7I6K3_9ROSI</name>
<keyword evidence="7 9" id="KW-1133">Transmembrane helix</keyword>
<evidence type="ECO:0000313" key="10">
    <source>
        <dbReference type="EMBL" id="TXG65173.1"/>
    </source>
</evidence>
<keyword evidence="11" id="KW-1185">Reference proteome</keyword>
<dbReference type="GO" id="GO:0016020">
    <property type="term" value="C:membrane"/>
    <property type="evidence" value="ECO:0007669"/>
    <property type="project" value="InterPro"/>
</dbReference>
<evidence type="ECO:0000256" key="9">
    <source>
        <dbReference type="RuleBase" id="RU910715"/>
    </source>
</evidence>
<dbReference type="EMBL" id="VAHF01000003">
    <property type="protein sequence ID" value="TXG65173.1"/>
    <property type="molecule type" value="Genomic_DNA"/>
</dbReference>